<keyword evidence="6" id="KW-1185">Reference proteome</keyword>
<dbReference type="EMBL" id="JAODUP010000555">
    <property type="protein sequence ID" value="KAK2147406.1"/>
    <property type="molecule type" value="Genomic_DNA"/>
</dbReference>
<dbReference type="Gene3D" id="1.25.40.20">
    <property type="entry name" value="Ankyrin repeat-containing domain"/>
    <property type="match status" value="4"/>
</dbReference>
<organism evidence="5 6">
    <name type="scientific">Paralvinella palmiformis</name>
    <dbReference type="NCBI Taxonomy" id="53620"/>
    <lineage>
        <taxon>Eukaryota</taxon>
        <taxon>Metazoa</taxon>
        <taxon>Spiralia</taxon>
        <taxon>Lophotrochozoa</taxon>
        <taxon>Annelida</taxon>
        <taxon>Polychaeta</taxon>
        <taxon>Sedentaria</taxon>
        <taxon>Canalipalpata</taxon>
        <taxon>Terebellida</taxon>
        <taxon>Terebelliformia</taxon>
        <taxon>Alvinellidae</taxon>
        <taxon>Paralvinella</taxon>
    </lineage>
</organism>
<reference evidence="5" key="1">
    <citation type="journal article" date="2023" name="Mol. Biol. Evol.">
        <title>Third-Generation Sequencing Reveals the Adaptive Role of the Epigenome in Three Deep-Sea Polychaetes.</title>
        <authorList>
            <person name="Perez M."/>
            <person name="Aroh O."/>
            <person name="Sun Y."/>
            <person name="Lan Y."/>
            <person name="Juniper S.K."/>
            <person name="Young C.R."/>
            <person name="Angers B."/>
            <person name="Qian P.Y."/>
        </authorList>
    </citation>
    <scope>NUCLEOTIDE SEQUENCE</scope>
    <source>
        <strain evidence="5">P08H-3</strain>
    </source>
</reference>
<protein>
    <recommendedName>
        <fullName evidence="7">Ankyrin repeat protein</fullName>
    </recommendedName>
</protein>
<evidence type="ECO:0008006" key="7">
    <source>
        <dbReference type="Google" id="ProtNLM"/>
    </source>
</evidence>
<proteinExistence type="predicted"/>
<feature type="region of interest" description="Disordered" evidence="4">
    <location>
        <begin position="958"/>
        <end position="979"/>
    </location>
</feature>
<dbReference type="PROSITE" id="PS50297">
    <property type="entry name" value="ANK_REP_REGION"/>
    <property type="match status" value="1"/>
</dbReference>
<evidence type="ECO:0000256" key="4">
    <source>
        <dbReference type="SAM" id="MobiDB-lite"/>
    </source>
</evidence>
<keyword evidence="1" id="KW-0677">Repeat</keyword>
<dbReference type="SMART" id="SM00248">
    <property type="entry name" value="ANK"/>
    <property type="match status" value="6"/>
</dbReference>
<name>A0AAD9J6J0_9ANNE</name>
<evidence type="ECO:0000313" key="5">
    <source>
        <dbReference type="EMBL" id="KAK2147406.1"/>
    </source>
</evidence>
<dbReference type="PANTHER" id="PTHR24198:SF165">
    <property type="entry name" value="ANKYRIN REPEAT-CONTAINING PROTEIN-RELATED"/>
    <property type="match status" value="1"/>
</dbReference>
<dbReference type="PROSITE" id="PS50088">
    <property type="entry name" value="ANK_REPEAT"/>
    <property type="match status" value="2"/>
</dbReference>
<evidence type="ECO:0000313" key="6">
    <source>
        <dbReference type="Proteomes" id="UP001208570"/>
    </source>
</evidence>
<dbReference type="AlphaFoldDB" id="A0AAD9J6J0"/>
<dbReference type="PANTHER" id="PTHR24198">
    <property type="entry name" value="ANKYRIN REPEAT AND PROTEIN KINASE DOMAIN-CONTAINING PROTEIN"/>
    <property type="match status" value="1"/>
</dbReference>
<dbReference type="SUPFAM" id="SSF48403">
    <property type="entry name" value="Ankyrin repeat"/>
    <property type="match status" value="2"/>
</dbReference>
<feature type="repeat" description="ANK" evidence="3">
    <location>
        <begin position="109"/>
        <end position="142"/>
    </location>
</feature>
<feature type="region of interest" description="Disordered" evidence="4">
    <location>
        <begin position="1"/>
        <end position="22"/>
    </location>
</feature>
<dbReference type="Pfam" id="PF00023">
    <property type="entry name" value="Ank"/>
    <property type="match status" value="2"/>
</dbReference>
<keyword evidence="2 3" id="KW-0040">ANK repeat</keyword>
<feature type="repeat" description="ANK" evidence="3">
    <location>
        <begin position="619"/>
        <end position="655"/>
    </location>
</feature>
<evidence type="ECO:0000256" key="2">
    <source>
        <dbReference type="ARBA" id="ARBA00023043"/>
    </source>
</evidence>
<accession>A0AAD9J6J0</accession>
<dbReference type="PRINTS" id="PR01415">
    <property type="entry name" value="ANKYRIN"/>
</dbReference>
<evidence type="ECO:0000256" key="1">
    <source>
        <dbReference type="ARBA" id="ARBA00022737"/>
    </source>
</evidence>
<comment type="caution">
    <text evidence="5">The sequence shown here is derived from an EMBL/GenBank/DDBJ whole genome shotgun (WGS) entry which is preliminary data.</text>
</comment>
<sequence length="979" mass="112066">MTRKGCPPKGNIPQTQQRSQQELPLEETELYRLLLKGSRQSLRDAWRLIGKLSETEIRVRSTNERETYLHVVIHQAPEVHRRYNQLNSLVPIIYRLAIRGINVNAQNIHGNTALHLACLKPHAELLSEHLIRIGLDPCIQNKKQCRVIHTYHNHRCVIVKGQSSARSGIWNAVEKEDLAYVEKLLRSWCRVNVKRNKTLKAIADETANVQLIKMLARYEPTSELACYAMAGEHAKVKDLLKSGKADLGLKDEAYDVPKPLIVAVQELGDVMTQVVNLMRNAAPNDEEQYTEEIRKKEEAFESSPFYLKTEEGTESSLLEALDVILSDRFNPHVLSYREDTKGWTYLHYVVDKYQKLKEVDEERSRLLLRAIYRLALSGIDVNIRDSEGNTPLILSSRTLDQNLMTHIIRVGGDASLTDLKGRAVNEEVYEDKGKLVFDNKYRQADLPGLWVAVINNDIGKAERWLKSWARVNTTKGDRRLIDVATAMRRKEIVRLLEEYEHINEFVCATLACDLRRMKNIIALGKGKNKVNTIDDFFHVGFTWDRHAEFMPRPIIISAMELCTPEVVEFLLTFGADLSKQHEETAPCGPVAFWAYRDHVCNTNALKIAQQASVSLRDEIGCTMLHRAIAKRRTEGKVELVQTLLDRGINVASRDWEGSTARDYITIYDVEDGDTLRQVIDNHVLELVSDDQLYKLESFLLEGYDHVLDIRGTKRNKSAREIADLKEFKELLALLDDWNSYQEVNRTLLIAASDGDIVTISKLSGEKRCAWCRDKAGRTLLHNAVLYEHVNIVMFLVEQYPNLINTLDNHNMSVYDYVRELETPTLTKSRPRGRRWRDYTPADALPREKSMNYGIKALSYELNRHMKAKIFDGTLSDIKELTGQFKEADLSTDDLDVTLLKLCVDQKRTEIAKHLIATCSARADCLIPIGESDSLSLKQYCKKLGLTELTDYIRTLSKRDSDEKPETIPEVEQSVNEKEK</sequence>
<dbReference type="Proteomes" id="UP001208570">
    <property type="component" value="Unassembled WGS sequence"/>
</dbReference>
<feature type="compositionally biased region" description="Polar residues" evidence="4">
    <location>
        <begin position="12"/>
        <end position="22"/>
    </location>
</feature>
<gene>
    <name evidence="5" type="ORF">LSH36_555g04028</name>
</gene>
<evidence type="ECO:0000256" key="3">
    <source>
        <dbReference type="PROSITE-ProRule" id="PRU00023"/>
    </source>
</evidence>
<dbReference type="InterPro" id="IPR002110">
    <property type="entry name" value="Ankyrin_rpt"/>
</dbReference>
<dbReference type="InterPro" id="IPR036770">
    <property type="entry name" value="Ankyrin_rpt-contain_sf"/>
</dbReference>